<evidence type="ECO:0000256" key="1">
    <source>
        <dbReference type="SAM" id="MobiDB-lite"/>
    </source>
</evidence>
<keyword evidence="2" id="KW-0614">Plasmid</keyword>
<dbReference type="AlphaFoldDB" id="A0A6H1PS24"/>
<evidence type="ECO:0000313" key="2">
    <source>
        <dbReference type="EMBL" id="QIZ17407.1"/>
    </source>
</evidence>
<feature type="region of interest" description="Disordered" evidence="1">
    <location>
        <begin position="1"/>
        <end position="26"/>
    </location>
</feature>
<protein>
    <submittedName>
        <fullName evidence="2">Uncharacterized protein</fullName>
    </submittedName>
</protein>
<organism evidence="2">
    <name type="scientific">Leclercia adecarboxylata</name>
    <dbReference type="NCBI Taxonomy" id="83655"/>
    <lineage>
        <taxon>Bacteria</taxon>
        <taxon>Pseudomonadati</taxon>
        <taxon>Pseudomonadota</taxon>
        <taxon>Gammaproteobacteria</taxon>
        <taxon>Enterobacterales</taxon>
        <taxon>Enterobacteriaceae</taxon>
        <taxon>Leclercia</taxon>
    </lineage>
</organism>
<dbReference type="EMBL" id="MN823994">
    <property type="protein sequence ID" value="QIZ17407.1"/>
    <property type="molecule type" value="Genomic_DNA"/>
</dbReference>
<sequence>MGAVLRVSGRTRPVTGDTPPYDQRPAELHNPRITQATYMSIWESAHLAGRRCRVGIGPCSPGAAGMGITPCLPGAAGMGITPCLPGADFEYALWICPYISRHLLSLNAQNFSIPKLTPT</sequence>
<geneLocation type="plasmid" evidence="2">
    <name>p707804-2FII</name>
</geneLocation>
<name>A0A6H1PS24_9ENTR</name>
<accession>A0A6H1PS24</accession>
<proteinExistence type="predicted"/>
<reference evidence="2" key="1">
    <citation type="submission" date="2019-12" db="EMBL/GenBank/DDBJ databases">
        <authorList>
            <person name="Zhou D."/>
        </authorList>
    </citation>
    <scope>NUCLEOTIDE SEQUENCE</scope>
    <source>
        <strain evidence="2">150707804</strain>
        <plasmid evidence="2">p707804-2FII</plasmid>
    </source>
</reference>